<evidence type="ECO:0000256" key="6">
    <source>
        <dbReference type="ARBA" id="ARBA00023284"/>
    </source>
</evidence>
<evidence type="ECO:0000256" key="3">
    <source>
        <dbReference type="ARBA" id="ARBA00022729"/>
    </source>
</evidence>
<evidence type="ECO:0000259" key="8">
    <source>
        <dbReference type="Pfam" id="PF10411"/>
    </source>
</evidence>
<reference evidence="10 11" key="1">
    <citation type="submission" date="2024-06" db="EMBL/GenBank/DDBJ databases">
        <authorList>
            <person name="Li Z."/>
            <person name="Jiang Y."/>
        </authorList>
    </citation>
    <scope>NUCLEOTIDE SEQUENCE [LARGE SCALE GENOMIC DNA]</scope>
    <source>
        <strain evidence="10 11">HSW-8</strain>
    </source>
</reference>
<dbReference type="PANTHER" id="PTHR35272:SF3">
    <property type="entry name" value="THIOL:DISULFIDE INTERCHANGE PROTEIN DSBC"/>
    <property type="match status" value="1"/>
</dbReference>
<evidence type="ECO:0000313" key="10">
    <source>
        <dbReference type="EMBL" id="MES0872515.1"/>
    </source>
</evidence>
<protein>
    <recommendedName>
        <fullName evidence="7">Thiol:disulfide interchange protein</fullName>
    </recommendedName>
</protein>
<evidence type="ECO:0000256" key="1">
    <source>
        <dbReference type="ARBA" id="ARBA00004418"/>
    </source>
</evidence>
<dbReference type="Gene3D" id="3.40.30.10">
    <property type="entry name" value="Glutaredoxin"/>
    <property type="match status" value="1"/>
</dbReference>
<evidence type="ECO:0000256" key="2">
    <source>
        <dbReference type="ARBA" id="ARBA00009813"/>
    </source>
</evidence>
<name>A0ABV2A6Z5_9GAMM</name>
<dbReference type="RefSeq" id="WP_352886438.1">
    <property type="nucleotide sequence ID" value="NZ_JBEPIJ010000001.1"/>
</dbReference>
<evidence type="ECO:0000256" key="7">
    <source>
        <dbReference type="RuleBase" id="RU364038"/>
    </source>
</evidence>
<gene>
    <name evidence="10" type="ORF">ABSH63_00595</name>
</gene>
<feature type="domain" description="Disulphide bond isomerase DsbC/G N-terminal" evidence="8">
    <location>
        <begin position="39"/>
        <end position="104"/>
    </location>
</feature>
<dbReference type="PANTHER" id="PTHR35272">
    <property type="entry name" value="THIOL:DISULFIDE INTERCHANGE PROTEIN DSBC-RELATED"/>
    <property type="match status" value="1"/>
</dbReference>
<evidence type="ECO:0000313" key="11">
    <source>
        <dbReference type="Proteomes" id="UP001465331"/>
    </source>
</evidence>
<comment type="caution">
    <text evidence="10">The sequence shown here is derived from an EMBL/GenBank/DDBJ whole genome shotgun (WGS) entry which is preliminary data.</text>
</comment>
<keyword evidence="3 7" id="KW-0732">Signal</keyword>
<dbReference type="Pfam" id="PF10411">
    <property type="entry name" value="DsbC_N"/>
    <property type="match status" value="1"/>
</dbReference>
<dbReference type="Proteomes" id="UP001465331">
    <property type="component" value="Unassembled WGS sequence"/>
</dbReference>
<feature type="domain" description="Thioredoxin-like fold" evidence="9">
    <location>
        <begin position="130"/>
        <end position="252"/>
    </location>
</feature>
<dbReference type="SUPFAM" id="SSF52833">
    <property type="entry name" value="Thioredoxin-like"/>
    <property type="match status" value="1"/>
</dbReference>
<dbReference type="CDD" id="cd03020">
    <property type="entry name" value="DsbA_DsbC_DsbG"/>
    <property type="match status" value="1"/>
</dbReference>
<dbReference type="Gene3D" id="3.10.450.70">
    <property type="entry name" value="Disulphide bond isomerase, DsbC/G, N-terminal"/>
    <property type="match status" value="1"/>
</dbReference>
<dbReference type="InterPro" id="IPR009094">
    <property type="entry name" value="DiS-bond_isomerase_DsbC/G_N_sf"/>
</dbReference>
<dbReference type="EMBL" id="JBEPIJ010000001">
    <property type="protein sequence ID" value="MES0872515.1"/>
    <property type="molecule type" value="Genomic_DNA"/>
</dbReference>
<dbReference type="InterPro" id="IPR033954">
    <property type="entry name" value="DiS-bond_Isoase_DsbC/G"/>
</dbReference>
<dbReference type="SUPFAM" id="SSF54423">
    <property type="entry name" value="DsbC/DsbG N-terminal domain-like"/>
    <property type="match status" value="1"/>
</dbReference>
<dbReference type="InterPro" id="IPR012336">
    <property type="entry name" value="Thioredoxin-like_fold"/>
</dbReference>
<sequence length="258" mass="27775">MKRPVFSSLAAALLLGLFGTGCAPERDQAPAATSAALDDAGLEAVRDAVTAALPQIARDSIQPAAVPGLYELSQDGNIGYVTGDGRYLIDGDLVDLQARVNLTENKRKQQRVRELAALGEENMIVFAPEKTDYAVTVFTDIDCGYCRKLHREIDDYNARGIAIRYAFYPRSGPGTPSFRKAEAVWCADDRRAALTLAKQGEEVTGDADCENPVAREYALGAQLGLRGTPMMILPDGEVINGYVPAAALAERLRALDRG</sequence>
<dbReference type="InterPro" id="IPR036249">
    <property type="entry name" value="Thioredoxin-like_sf"/>
</dbReference>
<dbReference type="InterPro" id="IPR051470">
    <property type="entry name" value="Thiol:disulfide_interchange"/>
</dbReference>
<proteinExistence type="inferred from homology"/>
<dbReference type="InterPro" id="IPR018950">
    <property type="entry name" value="DiS-bond_isomerase_DsbC/G_N"/>
</dbReference>
<dbReference type="PROSITE" id="PS51257">
    <property type="entry name" value="PROKAR_LIPOPROTEIN"/>
    <property type="match status" value="1"/>
</dbReference>
<organism evidence="10 11">
    <name type="scientific">Sinimarinibacterium thermocellulolyticum</name>
    <dbReference type="NCBI Taxonomy" id="3170016"/>
    <lineage>
        <taxon>Bacteria</taxon>
        <taxon>Pseudomonadati</taxon>
        <taxon>Pseudomonadota</taxon>
        <taxon>Gammaproteobacteria</taxon>
        <taxon>Nevskiales</taxon>
        <taxon>Nevskiaceae</taxon>
        <taxon>Sinimarinibacterium</taxon>
    </lineage>
</organism>
<accession>A0ABV2A6Z5</accession>
<keyword evidence="6 7" id="KW-0676">Redox-active center</keyword>
<feature type="chain" id="PRO_5045010082" description="Thiol:disulfide interchange protein" evidence="7">
    <location>
        <begin position="24"/>
        <end position="258"/>
    </location>
</feature>
<evidence type="ECO:0000256" key="5">
    <source>
        <dbReference type="ARBA" id="ARBA00023157"/>
    </source>
</evidence>
<feature type="signal peptide" evidence="7">
    <location>
        <begin position="1"/>
        <end position="23"/>
    </location>
</feature>
<dbReference type="Pfam" id="PF13098">
    <property type="entry name" value="Thioredoxin_2"/>
    <property type="match status" value="1"/>
</dbReference>
<comment type="function">
    <text evidence="7">Required for disulfide bond formation in some periplasmic proteins. Acts by transferring its disulfide bond to other proteins and is reduced in the process.</text>
</comment>
<comment type="subcellular location">
    <subcellularLocation>
        <location evidence="1 7">Periplasm</location>
    </subcellularLocation>
</comment>
<keyword evidence="5" id="KW-1015">Disulfide bond</keyword>
<evidence type="ECO:0000259" key="9">
    <source>
        <dbReference type="Pfam" id="PF13098"/>
    </source>
</evidence>
<keyword evidence="4 7" id="KW-0574">Periplasm</keyword>
<keyword evidence="11" id="KW-1185">Reference proteome</keyword>
<comment type="similarity">
    <text evidence="2 7">Belongs to the thioredoxin family. DsbC subfamily.</text>
</comment>
<evidence type="ECO:0000256" key="4">
    <source>
        <dbReference type="ARBA" id="ARBA00022764"/>
    </source>
</evidence>